<evidence type="ECO:0000256" key="1">
    <source>
        <dbReference type="ARBA" id="ARBA00004609"/>
    </source>
</evidence>
<dbReference type="InterPro" id="IPR012946">
    <property type="entry name" value="X8"/>
</dbReference>
<dbReference type="SMART" id="SM00768">
    <property type="entry name" value="X8"/>
    <property type="match status" value="1"/>
</dbReference>
<feature type="chain" id="PRO_5035382543" evidence="9">
    <location>
        <begin position="28"/>
        <end position="439"/>
    </location>
</feature>
<keyword evidence="7" id="KW-0325">Glycoprotein</keyword>
<evidence type="ECO:0000313" key="11">
    <source>
        <dbReference type="EMBL" id="KAB1216861.1"/>
    </source>
</evidence>
<dbReference type="FunFam" id="1.20.58.1040:FF:000001">
    <property type="entry name" value="Glucan endo-1,3-beta-glucosidase 4"/>
    <property type="match status" value="1"/>
</dbReference>
<reference evidence="11" key="3">
    <citation type="submission" date="2019-09" db="EMBL/GenBank/DDBJ databases">
        <authorList>
            <person name="Gao Z."/>
        </authorList>
    </citation>
    <scope>NUCLEOTIDE SEQUENCE</scope>
    <source>
        <tissue evidence="11">Leaves</tissue>
    </source>
</reference>
<sequence length="439" mass="46936">METSRGYKRVRFLLLHITIAAILFTDCADKAPLFCQAEARRTVQPFRRPRHPRSSVIKTTKKLRVTKHLNINPLLESVGYSVSSPFSLPPFESLGPMPLPENTPPYCLYPPNTPGTPSTTIPAPAGYTPSSPPSAPYFYLPPVLPSLSPPPSPEGTIPGTPEFTPTPYPPEILPSPPSIVPGSPEVVPSPPIYIPSPPGSTLSPPYYEPSPPIYVPSPPSYVPSPTGFVPSPPSYVPSPTGFVPSPPVFEPPVVFPPPTVPPPPPNTASGRALWCVAKPTVPDPIIQEAMDYACWSGADCDSILPQGSCFQPNTLFAHASYAFNSYWQRTKVAGGTCEFGGTAMLVTVDPSTVAIRLRPACEPAQASCWPLPPIMDSGHSLKARAGLRTSQRDALPQFGIVGTRSSAAREPIANCQCLRTWIVTYKSSAQSHAQASSGS</sequence>
<comment type="subcellular location">
    <subcellularLocation>
        <location evidence="1">Cell membrane</location>
        <topology evidence="1">Lipid-anchor</topology>
        <topology evidence="1">GPI-anchor</topology>
    </subcellularLocation>
</comment>
<evidence type="ECO:0000259" key="10">
    <source>
        <dbReference type="SMART" id="SM00768"/>
    </source>
</evidence>
<evidence type="ECO:0000256" key="2">
    <source>
        <dbReference type="ARBA" id="ARBA00022475"/>
    </source>
</evidence>
<evidence type="ECO:0000256" key="5">
    <source>
        <dbReference type="ARBA" id="ARBA00023136"/>
    </source>
</evidence>
<dbReference type="PANTHER" id="PTHR31044">
    <property type="entry name" value="BETA-1,3 GLUCANASE"/>
    <property type="match status" value="1"/>
</dbReference>
<dbReference type="GO" id="GO:0009506">
    <property type="term" value="C:plasmodesma"/>
    <property type="evidence" value="ECO:0007669"/>
    <property type="project" value="UniProtKB-ARBA"/>
</dbReference>
<evidence type="ECO:0000256" key="4">
    <source>
        <dbReference type="ARBA" id="ARBA00022729"/>
    </source>
</evidence>
<feature type="domain" description="X8" evidence="10">
    <location>
        <begin position="273"/>
        <end position="363"/>
    </location>
</feature>
<dbReference type="GO" id="GO:0005886">
    <property type="term" value="C:plasma membrane"/>
    <property type="evidence" value="ECO:0007669"/>
    <property type="project" value="UniProtKB-SubCell"/>
</dbReference>
<keyword evidence="2" id="KW-1003">Cell membrane</keyword>
<dbReference type="GO" id="GO:0098552">
    <property type="term" value="C:side of membrane"/>
    <property type="evidence" value="ECO:0007669"/>
    <property type="project" value="UniProtKB-KW"/>
</dbReference>
<keyword evidence="13" id="KW-1185">Reference proteome</keyword>
<dbReference type="PRINTS" id="PR01217">
    <property type="entry name" value="PRICHEXTENSN"/>
</dbReference>
<keyword evidence="8" id="KW-0449">Lipoprotein</keyword>
<proteinExistence type="predicted"/>
<reference evidence="11 13" key="2">
    <citation type="journal article" date="2019" name="Plant Biotechnol. J.">
        <title>The red bayberry genome and genetic basis of sex determination.</title>
        <authorList>
            <person name="Jia H.M."/>
            <person name="Jia H.J."/>
            <person name="Cai Q.L."/>
            <person name="Wang Y."/>
            <person name="Zhao H.B."/>
            <person name="Yang W.F."/>
            <person name="Wang G.Y."/>
            <person name="Li Y.H."/>
            <person name="Zhan D.L."/>
            <person name="Shen Y.T."/>
            <person name="Niu Q.F."/>
            <person name="Chang L."/>
            <person name="Qiu J."/>
            <person name="Zhao L."/>
            <person name="Xie H.B."/>
            <person name="Fu W.Y."/>
            <person name="Jin J."/>
            <person name="Li X.W."/>
            <person name="Jiao Y."/>
            <person name="Zhou C.C."/>
            <person name="Tu T."/>
            <person name="Chai C.Y."/>
            <person name="Gao J.L."/>
            <person name="Fan L.J."/>
            <person name="van de Weg E."/>
            <person name="Wang J.Y."/>
            <person name="Gao Z.S."/>
        </authorList>
    </citation>
    <scope>NUCLEOTIDE SEQUENCE [LARGE SCALE GENOMIC DNA]</scope>
    <source>
        <tissue evidence="11">Leaves</tissue>
    </source>
</reference>
<keyword evidence="3" id="KW-0336">GPI-anchor</keyword>
<dbReference type="OrthoDB" id="417697at2759"/>
<feature type="signal peptide" evidence="9">
    <location>
        <begin position="1"/>
        <end position="27"/>
    </location>
</feature>
<comment type="caution">
    <text evidence="11">The sequence shown here is derived from an EMBL/GenBank/DDBJ whole genome shotgun (WGS) entry which is preliminary data.</text>
</comment>
<name>A0A6A1VVA3_9ROSI</name>
<evidence type="ECO:0000256" key="8">
    <source>
        <dbReference type="ARBA" id="ARBA00023288"/>
    </source>
</evidence>
<dbReference type="EMBL" id="RXIC02000022">
    <property type="protein sequence ID" value="KAB1216861.1"/>
    <property type="molecule type" value="Genomic_DNA"/>
</dbReference>
<dbReference type="Pfam" id="PF07983">
    <property type="entry name" value="X8"/>
    <property type="match status" value="1"/>
</dbReference>
<dbReference type="AlphaFoldDB" id="A0A6A1VVA3"/>
<keyword evidence="4 9" id="KW-0732">Signal</keyword>
<evidence type="ECO:0000256" key="3">
    <source>
        <dbReference type="ARBA" id="ARBA00022622"/>
    </source>
</evidence>
<organism evidence="11 13">
    <name type="scientific">Morella rubra</name>
    <name type="common">Chinese bayberry</name>
    <dbReference type="NCBI Taxonomy" id="262757"/>
    <lineage>
        <taxon>Eukaryota</taxon>
        <taxon>Viridiplantae</taxon>
        <taxon>Streptophyta</taxon>
        <taxon>Embryophyta</taxon>
        <taxon>Tracheophyta</taxon>
        <taxon>Spermatophyta</taxon>
        <taxon>Magnoliopsida</taxon>
        <taxon>eudicotyledons</taxon>
        <taxon>Gunneridae</taxon>
        <taxon>Pentapetalae</taxon>
        <taxon>rosids</taxon>
        <taxon>fabids</taxon>
        <taxon>Fagales</taxon>
        <taxon>Myricaceae</taxon>
        <taxon>Morella</taxon>
    </lineage>
</organism>
<evidence type="ECO:0000313" key="13">
    <source>
        <dbReference type="Proteomes" id="UP000516437"/>
    </source>
</evidence>
<keyword evidence="6" id="KW-1015">Disulfide bond</keyword>
<keyword evidence="5" id="KW-0472">Membrane</keyword>
<dbReference type="PANTHER" id="PTHR31044:SF28">
    <property type="entry name" value="CARBOHYDRATE-BINDING X8 DOMAIN SUPERFAMILY PROTEIN"/>
    <property type="match status" value="1"/>
</dbReference>
<evidence type="ECO:0000256" key="7">
    <source>
        <dbReference type="ARBA" id="ARBA00023180"/>
    </source>
</evidence>
<dbReference type="Gene3D" id="1.20.58.1040">
    <property type="match status" value="1"/>
</dbReference>
<reference evidence="11" key="1">
    <citation type="submission" date="2018-07" db="EMBL/GenBank/DDBJ databases">
        <authorList>
            <person name="Gao Z.-S."/>
            <person name="Jia H.-M."/>
            <person name="Jia H.-J."/>
            <person name="Cai Q.-L."/>
            <person name="Wang Y."/>
            <person name="Zhao H.-B."/>
        </authorList>
    </citation>
    <scope>NUCLEOTIDE SEQUENCE</scope>
    <source>
        <tissue evidence="11">Leaves</tissue>
    </source>
</reference>
<evidence type="ECO:0000313" key="12">
    <source>
        <dbReference type="EMBL" id="KAB1216863.1"/>
    </source>
</evidence>
<dbReference type="InterPro" id="IPR044788">
    <property type="entry name" value="X8_dom_prot"/>
</dbReference>
<dbReference type="EMBL" id="RXIC02000022">
    <property type="protein sequence ID" value="KAB1216863.1"/>
    <property type="molecule type" value="Genomic_DNA"/>
</dbReference>
<evidence type="ECO:0000256" key="9">
    <source>
        <dbReference type="SAM" id="SignalP"/>
    </source>
</evidence>
<dbReference type="Proteomes" id="UP000516437">
    <property type="component" value="Chromosome 4"/>
</dbReference>
<evidence type="ECO:0000256" key="6">
    <source>
        <dbReference type="ARBA" id="ARBA00023157"/>
    </source>
</evidence>
<gene>
    <name evidence="11" type="ORF">CJ030_MR4G014247</name>
    <name evidence="12" type="ORF">CJ030_MR4G014249</name>
</gene>
<accession>A0A6A1VVA3</accession>
<protein>
    <submittedName>
        <fullName evidence="11">Glucan endo-1,3-beta-glucosidase 4</fullName>
    </submittedName>
</protein>